<organism evidence="2 3">
    <name type="scientific">Nocardioides immobilis</name>
    <dbReference type="NCBI Taxonomy" id="2049295"/>
    <lineage>
        <taxon>Bacteria</taxon>
        <taxon>Bacillati</taxon>
        <taxon>Actinomycetota</taxon>
        <taxon>Actinomycetes</taxon>
        <taxon>Propionibacteriales</taxon>
        <taxon>Nocardioidaceae</taxon>
        <taxon>Nocardioides</taxon>
    </lineage>
</organism>
<dbReference type="PANTHER" id="PTHR43162">
    <property type="match status" value="1"/>
</dbReference>
<evidence type="ECO:0000313" key="2">
    <source>
        <dbReference type="EMBL" id="RHW23761.1"/>
    </source>
</evidence>
<dbReference type="Gene3D" id="3.40.50.720">
    <property type="entry name" value="NAD(P)-binding Rossmann-like Domain"/>
    <property type="match status" value="1"/>
</dbReference>
<reference evidence="2 3" key="1">
    <citation type="submission" date="2018-09" db="EMBL/GenBank/DDBJ databases">
        <title>Genome sequencing of Nocardioides immobilis CCTCC AB 2017083 for comparison to Nocardioides silvaticus.</title>
        <authorList>
            <person name="Li C."/>
            <person name="Wang G."/>
        </authorList>
    </citation>
    <scope>NUCLEOTIDE SEQUENCE [LARGE SCALE GENOMIC DNA]</scope>
    <source>
        <strain evidence="2 3">CCTCC AB 2017083</strain>
    </source>
</reference>
<protein>
    <submittedName>
        <fullName evidence="2">Nucleoside-diphosphate sugar epimerase</fullName>
    </submittedName>
</protein>
<comment type="caution">
    <text evidence="2">The sequence shown here is derived from an EMBL/GenBank/DDBJ whole genome shotgun (WGS) entry which is preliminary data.</text>
</comment>
<dbReference type="RefSeq" id="WP_118928558.1">
    <property type="nucleotide sequence ID" value="NZ_QXGH01000040.1"/>
</dbReference>
<dbReference type="SUPFAM" id="SSF51735">
    <property type="entry name" value="NAD(P)-binding Rossmann-fold domains"/>
    <property type="match status" value="1"/>
</dbReference>
<name>A0A417XU28_9ACTN</name>
<evidence type="ECO:0000313" key="3">
    <source>
        <dbReference type="Proteomes" id="UP000283644"/>
    </source>
</evidence>
<dbReference type="Proteomes" id="UP000283644">
    <property type="component" value="Unassembled WGS sequence"/>
</dbReference>
<keyword evidence="3" id="KW-1185">Reference proteome</keyword>
<proteinExistence type="predicted"/>
<dbReference type="InterPro" id="IPR016040">
    <property type="entry name" value="NAD(P)-bd_dom"/>
</dbReference>
<dbReference type="AlphaFoldDB" id="A0A417XU28"/>
<dbReference type="OrthoDB" id="116343at2"/>
<accession>A0A417XU28</accession>
<feature type="domain" description="NAD(P)-binding" evidence="1">
    <location>
        <begin position="10"/>
        <end position="135"/>
    </location>
</feature>
<dbReference type="InterPro" id="IPR036291">
    <property type="entry name" value="NAD(P)-bd_dom_sf"/>
</dbReference>
<dbReference type="EMBL" id="QXGH01000040">
    <property type="protein sequence ID" value="RHW23761.1"/>
    <property type="molecule type" value="Genomic_DNA"/>
</dbReference>
<sequence>MRSENFLVVGAHGNVGSEVVAALLARGHHVVAPVRRPGRSLPPGATSIVADIADPTTLGIDLAAIQGMFVMAGHRGLTRLLRLAREHNVRHAVLLSAAAAEHRTHDNALTSYHLRAEEAVAESGLNWTFLRPQSFCSNALRWVPEINSGGDVRLPFPDLAVACVDPRDLGEIAALALTEPGHAGNAYRVTGPEALLPAEQLATVSTQTGIPLRGVPLNDQDTRAHLLRDNPEPIVNAFFALYRRGGLDESMLTRTVSDLLGRAPGSFADWVTRHRERFTHG</sequence>
<dbReference type="Pfam" id="PF13460">
    <property type="entry name" value="NAD_binding_10"/>
    <property type="match status" value="1"/>
</dbReference>
<evidence type="ECO:0000259" key="1">
    <source>
        <dbReference type="Pfam" id="PF13460"/>
    </source>
</evidence>
<dbReference type="PANTHER" id="PTHR43162:SF1">
    <property type="entry name" value="PRESTALK A DIFFERENTIATION PROTEIN A"/>
    <property type="match status" value="1"/>
</dbReference>
<dbReference type="InterPro" id="IPR051604">
    <property type="entry name" value="Ergot_Alk_Oxidoreductase"/>
</dbReference>
<dbReference type="Gene3D" id="3.90.25.10">
    <property type="entry name" value="UDP-galactose 4-epimerase, domain 1"/>
    <property type="match status" value="1"/>
</dbReference>
<gene>
    <name evidence="2" type="ORF">D0Z08_27855</name>
</gene>